<feature type="compositionally biased region" description="Polar residues" evidence="6">
    <location>
        <begin position="1"/>
        <end position="20"/>
    </location>
</feature>
<dbReference type="RefSeq" id="WP_015856898.1">
    <property type="nucleotide sequence ID" value="NZ_CACVBG010000001.1"/>
</dbReference>
<gene>
    <name evidence="7" type="primary">yopJ_1</name>
    <name evidence="7" type="ORF">NCTC12860_00668</name>
</gene>
<organism evidence="7 8">
    <name type="scientific">Bartonella grahamii</name>
    <dbReference type="NCBI Taxonomy" id="33045"/>
    <lineage>
        <taxon>Bacteria</taxon>
        <taxon>Pseudomonadati</taxon>
        <taxon>Pseudomonadota</taxon>
        <taxon>Alphaproteobacteria</taxon>
        <taxon>Hyphomicrobiales</taxon>
        <taxon>Bartonellaceae</taxon>
        <taxon>Bartonella</taxon>
    </lineage>
</organism>
<dbReference type="Proteomes" id="UP000253846">
    <property type="component" value="Unassembled WGS sequence"/>
</dbReference>
<comment type="catalytic activity">
    <reaction evidence="4">
        <text>L-threonyl-[protein] + acetyl-CoA = O-acetyl-L-threonyl-[protein] + CoA</text>
        <dbReference type="Rhea" id="RHEA:65340"/>
        <dbReference type="Rhea" id="RHEA-COMP:11060"/>
        <dbReference type="Rhea" id="RHEA-COMP:16780"/>
        <dbReference type="ChEBI" id="CHEBI:30013"/>
        <dbReference type="ChEBI" id="CHEBI:57287"/>
        <dbReference type="ChEBI" id="CHEBI:57288"/>
        <dbReference type="ChEBI" id="CHEBI:141025"/>
    </reaction>
    <physiologicalReaction direction="left-to-right" evidence="4">
        <dbReference type="Rhea" id="RHEA:65341"/>
    </physiologicalReaction>
</comment>
<evidence type="ECO:0000313" key="8">
    <source>
        <dbReference type="Proteomes" id="UP000253846"/>
    </source>
</evidence>
<evidence type="ECO:0000256" key="5">
    <source>
        <dbReference type="ARBA" id="ARBA00048662"/>
    </source>
</evidence>
<dbReference type="OMA" id="IHFAMAE"/>
<evidence type="ECO:0000313" key="7">
    <source>
        <dbReference type="EMBL" id="SSZ39454.1"/>
    </source>
</evidence>
<dbReference type="EMBL" id="UFTD01000001">
    <property type="protein sequence ID" value="SSZ39454.1"/>
    <property type="molecule type" value="Genomic_DNA"/>
</dbReference>
<evidence type="ECO:0000256" key="1">
    <source>
        <dbReference type="ARBA" id="ARBA00022679"/>
    </source>
</evidence>
<sequence length="326" mass="36872">MKPQDSSPPHSSQIPESTSAPEEASAQKAAKTPEGARANASLDNLASHLERLNIEKIRNTPFNRAELKDIVAGLEQHNADGSWIKNYYDILDLYMMPALVDQANRKYPEMNLKLATPPDGFALALKETLENGIKSSRLIVNAHDRGIHFAVVDHQTIEDKTSLIFLEPTSLRDTLPALLALRTRQSIEDHQLPNIHFAMAEMDIQRSSSECGMFSLSLAKKLYLEADKLKRLHKDNIKGMLCEPDTPLPAEKLDPYLPARLYKHVQGRRRLREYLKANPEAAHEKVNKKGETLTERFERSLSVTETKTVSVSQHRKRATEYKSLMM</sequence>
<name>A0A336NBA3_BARGR</name>
<dbReference type="InterPro" id="IPR005083">
    <property type="entry name" value="YopJ-like"/>
</dbReference>
<keyword evidence="2" id="KW-0012">Acyltransferase</keyword>
<protein>
    <submittedName>
        <fullName evidence="7">Virulence factor yopJ</fullName>
    </submittedName>
</protein>
<keyword evidence="1" id="KW-0808">Transferase</keyword>
<reference evidence="7 8" key="1">
    <citation type="submission" date="2018-06" db="EMBL/GenBank/DDBJ databases">
        <authorList>
            <consortium name="Pathogen Informatics"/>
            <person name="Doyle S."/>
        </authorList>
    </citation>
    <scope>NUCLEOTIDE SEQUENCE [LARGE SCALE GENOMIC DNA]</scope>
    <source>
        <strain evidence="7 8">NCTC12860</strain>
    </source>
</reference>
<evidence type="ECO:0000256" key="6">
    <source>
        <dbReference type="SAM" id="MobiDB-lite"/>
    </source>
</evidence>
<evidence type="ECO:0000256" key="3">
    <source>
        <dbReference type="ARBA" id="ARBA00023785"/>
    </source>
</evidence>
<comment type="similarity">
    <text evidence="3">Belongs to the acetyltransferase YopJ family.</text>
</comment>
<dbReference type="Pfam" id="PF03421">
    <property type="entry name" value="Acetyltransf_14"/>
    <property type="match status" value="1"/>
</dbReference>
<evidence type="ECO:0000256" key="2">
    <source>
        <dbReference type="ARBA" id="ARBA00023315"/>
    </source>
</evidence>
<dbReference type="GO" id="GO:0016746">
    <property type="term" value="F:acyltransferase activity"/>
    <property type="evidence" value="ECO:0007669"/>
    <property type="project" value="UniProtKB-KW"/>
</dbReference>
<comment type="catalytic activity">
    <reaction evidence="5">
        <text>L-seryl-[protein] + acetyl-CoA = O-acetyl-L-seryl-[protein] + CoA</text>
        <dbReference type="Rhea" id="RHEA:59392"/>
        <dbReference type="Rhea" id="RHEA-COMP:9863"/>
        <dbReference type="Rhea" id="RHEA-COMP:15352"/>
        <dbReference type="ChEBI" id="CHEBI:29999"/>
        <dbReference type="ChEBI" id="CHEBI:57287"/>
        <dbReference type="ChEBI" id="CHEBI:57288"/>
        <dbReference type="ChEBI" id="CHEBI:141128"/>
    </reaction>
    <physiologicalReaction direction="left-to-right" evidence="5">
        <dbReference type="Rhea" id="RHEA:59393"/>
    </physiologicalReaction>
</comment>
<dbReference type="NCBIfam" id="NF011898">
    <property type="entry name" value="PRK15371.1"/>
    <property type="match status" value="1"/>
</dbReference>
<dbReference type="AlphaFoldDB" id="A0A336NBA3"/>
<accession>A0A336NBA3</accession>
<proteinExistence type="inferred from homology"/>
<evidence type="ECO:0000256" key="4">
    <source>
        <dbReference type="ARBA" id="ARBA00048364"/>
    </source>
</evidence>
<feature type="region of interest" description="Disordered" evidence="6">
    <location>
        <begin position="1"/>
        <end position="37"/>
    </location>
</feature>